<dbReference type="AlphaFoldDB" id="A0AAV0G1H7"/>
<dbReference type="GO" id="GO:0005789">
    <property type="term" value="C:endoplasmic reticulum membrane"/>
    <property type="evidence" value="ECO:0007669"/>
    <property type="project" value="TreeGrafter"/>
</dbReference>
<dbReference type="GO" id="GO:0008299">
    <property type="term" value="P:isoprenoid biosynthetic process"/>
    <property type="evidence" value="ECO:0007669"/>
    <property type="project" value="UniProtKB-KW"/>
</dbReference>
<evidence type="ECO:0000313" key="6">
    <source>
        <dbReference type="Proteomes" id="UP001152523"/>
    </source>
</evidence>
<dbReference type="SUPFAM" id="SSF56542">
    <property type="entry name" value="Substrate-binding domain of HMG-CoA reductase"/>
    <property type="match status" value="1"/>
</dbReference>
<name>A0AAV0G1H7_9ASTE</name>
<dbReference type="GO" id="GO:0005778">
    <property type="term" value="C:peroxisomal membrane"/>
    <property type="evidence" value="ECO:0007669"/>
    <property type="project" value="TreeGrafter"/>
</dbReference>
<evidence type="ECO:0000256" key="1">
    <source>
        <dbReference type="ARBA" id="ARBA00005084"/>
    </source>
</evidence>
<evidence type="ECO:0000256" key="2">
    <source>
        <dbReference type="ARBA" id="ARBA00007661"/>
    </source>
</evidence>
<dbReference type="InterPro" id="IPR002202">
    <property type="entry name" value="HMG_CoA_Rdtase"/>
</dbReference>
<dbReference type="GO" id="GO:0004420">
    <property type="term" value="F:hydroxymethylglutaryl-CoA reductase (NADPH) activity"/>
    <property type="evidence" value="ECO:0007669"/>
    <property type="project" value="InterPro"/>
</dbReference>
<dbReference type="PANTHER" id="PTHR10572">
    <property type="entry name" value="3-HYDROXY-3-METHYLGLUTARYL-COENZYME A REDUCTASE"/>
    <property type="match status" value="1"/>
</dbReference>
<dbReference type="SUPFAM" id="SSF55035">
    <property type="entry name" value="NAD-binding domain of HMG-CoA reductase"/>
    <property type="match status" value="1"/>
</dbReference>
<gene>
    <name evidence="5" type="ORF">CEPIT_LOCUS39237</name>
</gene>
<keyword evidence="4" id="KW-0414">Isoprene biosynthesis</keyword>
<dbReference type="InterPro" id="IPR009029">
    <property type="entry name" value="HMG_CoA_Rdtase_sub-bd_dom_sf"/>
</dbReference>
<keyword evidence="6" id="KW-1185">Reference proteome</keyword>
<proteinExistence type="inferred from homology"/>
<keyword evidence="3" id="KW-0560">Oxidoreductase</keyword>
<accession>A0AAV0G1H7</accession>
<dbReference type="Gene3D" id="3.90.770.10">
    <property type="entry name" value="3-hydroxy-3-methylglutaryl-coenzyme A Reductase, Chain A, domain 2"/>
    <property type="match status" value="1"/>
</dbReference>
<comment type="pathway">
    <text evidence="1">Metabolic intermediate biosynthesis; (R)-mevalonate biosynthesis; (R)-mevalonate from acetyl-CoA: step 3/3.</text>
</comment>
<organism evidence="5 6">
    <name type="scientific">Cuscuta epithymum</name>
    <dbReference type="NCBI Taxonomy" id="186058"/>
    <lineage>
        <taxon>Eukaryota</taxon>
        <taxon>Viridiplantae</taxon>
        <taxon>Streptophyta</taxon>
        <taxon>Embryophyta</taxon>
        <taxon>Tracheophyta</taxon>
        <taxon>Spermatophyta</taxon>
        <taxon>Magnoliopsida</taxon>
        <taxon>eudicotyledons</taxon>
        <taxon>Gunneridae</taxon>
        <taxon>Pentapetalae</taxon>
        <taxon>asterids</taxon>
        <taxon>lamiids</taxon>
        <taxon>Solanales</taxon>
        <taxon>Convolvulaceae</taxon>
        <taxon>Cuscuteae</taxon>
        <taxon>Cuscuta</taxon>
        <taxon>Cuscuta subgen. Cuscuta</taxon>
    </lineage>
</organism>
<sequence>MPLEGFDFGSIFGCAVKCSGICADPDGCCRVVVAQSCLTASTNRGCKAIYVSEGASCVLLRDGMTRAPVVRFKSARGAADLNFFLEDRLNFETLIMVLTNRADLLDFKPLSALLWGKIFTLDLAASREMQWG</sequence>
<dbReference type="EMBL" id="CAMAPF010001031">
    <property type="protein sequence ID" value="CAH9141583.1"/>
    <property type="molecule type" value="Genomic_DNA"/>
</dbReference>
<evidence type="ECO:0000313" key="5">
    <source>
        <dbReference type="EMBL" id="CAH9141583.1"/>
    </source>
</evidence>
<evidence type="ECO:0000256" key="3">
    <source>
        <dbReference type="ARBA" id="ARBA00023002"/>
    </source>
</evidence>
<reference evidence="5" key="1">
    <citation type="submission" date="2022-07" db="EMBL/GenBank/DDBJ databases">
        <authorList>
            <person name="Macas J."/>
            <person name="Novak P."/>
            <person name="Neumann P."/>
        </authorList>
    </citation>
    <scope>NUCLEOTIDE SEQUENCE</scope>
</reference>
<dbReference type="Pfam" id="PF00368">
    <property type="entry name" value="HMG-CoA_red"/>
    <property type="match status" value="1"/>
</dbReference>
<evidence type="ECO:0000256" key="4">
    <source>
        <dbReference type="ARBA" id="ARBA00023229"/>
    </source>
</evidence>
<dbReference type="InterPro" id="IPR009023">
    <property type="entry name" value="HMG_CoA_Rdtase_NAD(P)-bd_sf"/>
</dbReference>
<comment type="similarity">
    <text evidence="2">Belongs to the HMG-CoA reductase family.</text>
</comment>
<dbReference type="PANTHER" id="PTHR10572:SF24">
    <property type="entry name" value="3-HYDROXY-3-METHYLGLUTARYL-COENZYME A REDUCTASE"/>
    <property type="match status" value="1"/>
</dbReference>
<dbReference type="PROSITE" id="PS50065">
    <property type="entry name" value="HMG_COA_REDUCTASE_4"/>
    <property type="match status" value="1"/>
</dbReference>
<dbReference type="GO" id="GO:0015936">
    <property type="term" value="P:coenzyme A metabolic process"/>
    <property type="evidence" value="ECO:0007669"/>
    <property type="project" value="InterPro"/>
</dbReference>
<dbReference type="Proteomes" id="UP001152523">
    <property type="component" value="Unassembled WGS sequence"/>
</dbReference>
<dbReference type="GO" id="GO:0016126">
    <property type="term" value="P:sterol biosynthetic process"/>
    <property type="evidence" value="ECO:0007669"/>
    <property type="project" value="TreeGrafter"/>
</dbReference>
<dbReference type="InterPro" id="IPR023074">
    <property type="entry name" value="HMG_CoA_Rdtase_cat_sf"/>
</dbReference>
<protein>
    <submittedName>
        <fullName evidence="5">Uncharacterized protein</fullName>
    </submittedName>
</protein>
<comment type="caution">
    <text evidence="5">The sequence shown here is derived from an EMBL/GenBank/DDBJ whole genome shotgun (WGS) entry which is preliminary data.</text>
</comment>